<sequence length="69" mass="8146">MDFQTKKEFLDFLSGYLTENRRELFDKVIRNRTRHITVVLEDIYQPHNASAVLRSADLTGIQDIHIIEN</sequence>
<dbReference type="GO" id="GO:0002938">
    <property type="term" value="P:tRNA guanine ribose methylation"/>
    <property type="evidence" value="ECO:0007669"/>
    <property type="project" value="TreeGrafter"/>
</dbReference>
<name>A0A3B0UG21_9ZZZZ</name>
<protein>
    <submittedName>
        <fullName evidence="3">tRNA (Guanosine(18)-2'-O)-methyltransferase</fullName>
        <ecNumber evidence="3">2.1.1.34</ecNumber>
    </submittedName>
</protein>
<evidence type="ECO:0000313" key="3">
    <source>
        <dbReference type="EMBL" id="VAW28080.1"/>
    </source>
</evidence>
<feature type="non-terminal residue" evidence="3">
    <location>
        <position position="69"/>
    </location>
</feature>
<dbReference type="EMBL" id="UOET01000190">
    <property type="protein sequence ID" value="VAW28080.1"/>
    <property type="molecule type" value="Genomic_DNA"/>
</dbReference>
<evidence type="ECO:0000256" key="1">
    <source>
        <dbReference type="ARBA" id="ARBA00022691"/>
    </source>
</evidence>
<proteinExistence type="predicted"/>
<keyword evidence="3" id="KW-0489">Methyltransferase</keyword>
<keyword evidence="2" id="KW-0819">tRNA processing</keyword>
<keyword evidence="1" id="KW-0949">S-adenosyl-L-methionine</keyword>
<dbReference type="GO" id="GO:0141100">
    <property type="term" value="F:tRNA (guanine(18)-2'-O)-methyltransferase activity"/>
    <property type="evidence" value="ECO:0007669"/>
    <property type="project" value="UniProtKB-EC"/>
</dbReference>
<evidence type="ECO:0000256" key="2">
    <source>
        <dbReference type="ARBA" id="ARBA00022694"/>
    </source>
</evidence>
<dbReference type="InterPro" id="IPR029026">
    <property type="entry name" value="tRNA_m1G_MTases_N"/>
</dbReference>
<keyword evidence="3" id="KW-0808">Transferase</keyword>
<gene>
    <name evidence="3" type="ORF">MNBD_BACTEROID07-506</name>
</gene>
<dbReference type="InterPro" id="IPR029028">
    <property type="entry name" value="Alpha/beta_knot_MTases"/>
</dbReference>
<dbReference type="PANTHER" id="PTHR43453:SF1">
    <property type="entry name" value="TRNA_RRNA METHYLTRANSFERASE SPOU TYPE DOMAIN-CONTAINING PROTEIN"/>
    <property type="match status" value="1"/>
</dbReference>
<reference evidence="3" key="1">
    <citation type="submission" date="2018-06" db="EMBL/GenBank/DDBJ databases">
        <authorList>
            <person name="Zhirakovskaya E."/>
        </authorList>
    </citation>
    <scope>NUCLEOTIDE SEQUENCE</scope>
</reference>
<dbReference type="PANTHER" id="PTHR43453">
    <property type="entry name" value="RRNA METHYLASE-LIKE"/>
    <property type="match status" value="1"/>
</dbReference>
<organism evidence="3">
    <name type="scientific">hydrothermal vent metagenome</name>
    <dbReference type="NCBI Taxonomy" id="652676"/>
    <lineage>
        <taxon>unclassified sequences</taxon>
        <taxon>metagenomes</taxon>
        <taxon>ecological metagenomes</taxon>
    </lineage>
</organism>
<dbReference type="SUPFAM" id="SSF75217">
    <property type="entry name" value="alpha/beta knot"/>
    <property type="match status" value="1"/>
</dbReference>
<dbReference type="InterPro" id="IPR033671">
    <property type="entry name" value="TrmH"/>
</dbReference>
<dbReference type="EC" id="2.1.1.34" evidence="3"/>
<accession>A0A3B0UG21</accession>
<dbReference type="Gene3D" id="3.40.1280.10">
    <property type="match status" value="1"/>
</dbReference>
<dbReference type="AlphaFoldDB" id="A0A3B0UG21"/>